<evidence type="ECO:0000256" key="6">
    <source>
        <dbReference type="ARBA" id="ARBA00022723"/>
    </source>
</evidence>
<keyword evidence="9" id="KW-0411">Iron-sulfur</keyword>
<keyword evidence="6" id="KW-0479">Metal-binding</keyword>
<keyword evidence="8" id="KW-0408">Iron</keyword>
<keyword evidence="7" id="KW-0560">Oxidoreductase</keyword>
<comment type="similarity">
    <text evidence="3">In the N-terminal section; belongs to the NADH:flavin oxidoreductase/NADH oxidase family.</text>
</comment>
<dbReference type="GO" id="GO:0016491">
    <property type="term" value="F:oxidoreductase activity"/>
    <property type="evidence" value="ECO:0007669"/>
    <property type="project" value="UniProtKB-KW"/>
</dbReference>
<dbReference type="PRINTS" id="PR00368">
    <property type="entry name" value="FADPNR"/>
</dbReference>
<dbReference type="GO" id="GO:0051536">
    <property type="term" value="F:iron-sulfur cluster binding"/>
    <property type="evidence" value="ECO:0007669"/>
    <property type="project" value="UniProtKB-KW"/>
</dbReference>
<evidence type="ECO:0000256" key="9">
    <source>
        <dbReference type="ARBA" id="ARBA00023014"/>
    </source>
</evidence>
<comment type="cofactor">
    <cofactor evidence="1">
        <name>FMN</name>
        <dbReference type="ChEBI" id="CHEBI:58210"/>
    </cofactor>
</comment>
<evidence type="ECO:0000256" key="4">
    <source>
        <dbReference type="ARBA" id="ARBA00022630"/>
    </source>
</evidence>
<evidence type="ECO:0008006" key="13">
    <source>
        <dbReference type="Google" id="ProtNLM"/>
    </source>
</evidence>
<evidence type="ECO:0000256" key="3">
    <source>
        <dbReference type="ARBA" id="ARBA00011048"/>
    </source>
</evidence>
<evidence type="ECO:0000313" key="12">
    <source>
        <dbReference type="EMBL" id="SVA00472.1"/>
    </source>
</evidence>
<name>A0A381S8R0_9ZZZZ</name>
<dbReference type="Gene3D" id="3.40.50.720">
    <property type="entry name" value="NAD(P)-binding Rossmann-like Domain"/>
    <property type="match status" value="1"/>
</dbReference>
<dbReference type="AlphaFoldDB" id="A0A381S8R0"/>
<dbReference type="InterPro" id="IPR001155">
    <property type="entry name" value="OxRdtase_FMN_N"/>
</dbReference>
<reference evidence="12" key="1">
    <citation type="submission" date="2018-05" db="EMBL/GenBank/DDBJ databases">
        <authorList>
            <person name="Lanie J.A."/>
            <person name="Ng W.-L."/>
            <person name="Kazmierczak K.M."/>
            <person name="Andrzejewski T.M."/>
            <person name="Davidsen T.M."/>
            <person name="Wayne K.J."/>
            <person name="Tettelin H."/>
            <person name="Glass J.I."/>
            <person name="Rusch D."/>
            <person name="Podicherti R."/>
            <person name="Tsui H.-C.T."/>
            <person name="Winkler M.E."/>
        </authorList>
    </citation>
    <scope>NUCLEOTIDE SEQUENCE</scope>
</reference>
<keyword evidence="5" id="KW-0288">FMN</keyword>
<accession>A0A381S8R0</accession>
<comment type="cofactor">
    <cofactor evidence="2">
        <name>[4Fe-4S] cluster</name>
        <dbReference type="ChEBI" id="CHEBI:49883"/>
    </cofactor>
</comment>
<feature type="domain" description="FAD/NAD(P)-binding" evidence="11">
    <location>
        <begin position="400"/>
        <end position="481"/>
    </location>
</feature>
<dbReference type="Pfam" id="PF00724">
    <property type="entry name" value="Oxidored_FMN"/>
    <property type="match status" value="1"/>
</dbReference>
<dbReference type="Pfam" id="PF07992">
    <property type="entry name" value="Pyr_redox_2"/>
    <property type="match status" value="2"/>
</dbReference>
<gene>
    <name evidence="12" type="ORF">METZ01_LOCUS53326</name>
</gene>
<dbReference type="GO" id="GO:0010181">
    <property type="term" value="F:FMN binding"/>
    <property type="evidence" value="ECO:0007669"/>
    <property type="project" value="InterPro"/>
</dbReference>
<dbReference type="PRINTS" id="PR00411">
    <property type="entry name" value="PNDRDTASEI"/>
</dbReference>
<dbReference type="SUPFAM" id="SSF51905">
    <property type="entry name" value="FAD/NAD(P)-binding domain"/>
    <property type="match status" value="1"/>
</dbReference>
<evidence type="ECO:0000256" key="5">
    <source>
        <dbReference type="ARBA" id="ARBA00022643"/>
    </source>
</evidence>
<dbReference type="SUPFAM" id="SSF51395">
    <property type="entry name" value="FMN-linked oxidoreductases"/>
    <property type="match status" value="1"/>
</dbReference>
<evidence type="ECO:0000256" key="2">
    <source>
        <dbReference type="ARBA" id="ARBA00001966"/>
    </source>
</evidence>
<evidence type="ECO:0000256" key="1">
    <source>
        <dbReference type="ARBA" id="ARBA00001917"/>
    </source>
</evidence>
<dbReference type="InterPro" id="IPR023753">
    <property type="entry name" value="FAD/NAD-binding_dom"/>
</dbReference>
<dbReference type="Gene3D" id="3.20.20.70">
    <property type="entry name" value="Aldolase class I"/>
    <property type="match status" value="1"/>
</dbReference>
<organism evidence="12">
    <name type="scientific">marine metagenome</name>
    <dbReference type="NCBI Taxonomy" id="408172"/>
    <lineage>
        <taxon>unclassified sequences</taxon>
        <taxon>metagenomes</taxon>
        <taxon>ecological metagenomes</taxon>
    </lineage>
</organism>
<evidence type="ECO:0000256" key="8">
    <source>
        <dbReference type="ARBA" id="ARBA00023004"/>
    </source>
</evidence>
<sequence length="705" mass="74282">MPGRYSHLLAPGRIGSIEIRNRIVMPAMDQNNCTDQGLVAEATVAHYEERAAGGAGLLILETSAVSWPHGATARHQPALSHDGVVDGLARLAGRVHGHGARMLVQACHHGKTSGLDVAAGLPVLIPSLEPPPSAPGGMMIDTTGEELMRMATLTGGRMPEYREAGDDELIAVVEAFAEAARRIAEAGMDGMEVHAAHGYLISTFLSPAWNRRTDRWGGSPEARARLLCDVVAAVRARTGPGFAIVVRLDGREYGVEGGITPEDAATTAQLAVAAGADAIHVSATSSDGSGVGFTDGPLPWQVGQYAEYARTVRRAVDVPVIAVGRLDPLSGERLIADGGCDFVAMGRQLLADPDLPRRLADGRPEMVRPCINCFVCVARNFWSGQPVCAVNSRLGHYDEPAPGPASPVRRVVVVGGGPAGMECARVAAGRGHRVSLVERAPRLGGTARFSALTTPANGDLVRWFEAALADAGVEVRCGTDADRDLVASLEPDVVVVATGATRTLPAVPGVDLDHVLSGDDLRALLTGAGTRAPAGTLRRLALAGARRLGLLGDMNRLRFLSRAWMPLGRQVVVVGGGLVGVELAHFLAERGRRVTVLEEGPDLAVEMAHPRRWRTLHEARGHGVTFETGAVLVAIDEDRVHWRREADERATPADGVIMAGGVQTDSVSAGWFADFGVEVHLVGDAAEIGYIEGAVRSGNRVGRMI</sequence>
<dbReference type="InterPro" id="IPR036188">
    <property type="entry name" value="FAD/NAD-bd_sf"/>
</dbReference>
<dbReference type="PANTHER" id="PTHR42917">
    <property type="entry name" value="2,4-DIENOYL-COA REDUCTASE"/>
    <property type="match status" value="1"/>
</dbReference>
<protein>
    <recommendedName>
        <fullName evidence="13">NADH:flavin oxidoreductase/NADH oxidase N-terminal domain-containing protein</fullName>
    </recommendedName>
</protein>
<dbReference type="InterPro" id="IPR051793">
    <property type="entry name" value="NADH:flavin_oxidoreductase"/>
</dbReference>
<dbReference type="InterPro" id="IPR013785">
    <property type="entry name" value="Aldolase_TIM"/>
</dbReference>
<evidence type="ECO:0000259" key="11">
    <source>
        <dbReference type="Pfam" id="PF07992"/>
    </source>
</evidence>
<evidence type="ECO:0000256" key="7">
    <source>
        <dbReference type="ARBA" id="ARBA00023002"/>
    </source>
</evidence>
<evidence type="ECO:0000259" key="10">
    <source>
        <dbReference type="Pfam" id="PF00724"/>
    </source>
</evidence>
<feature type="domain" description="FAD/NAD(P)-binding" evidence="11">
    <location>
        <begin position="489"/>
        <end position="679"/>
    </location>
</feature>
<proteinExistence type="inferred from homology"/>
<dbReference type="PANTHER" id="PTHR42917:SF2">
    <property type="entry name" value="2,4-DIENOYL-COA REDUCTASE [(2E)-ENOYL-COA-PRODUCING]"/>
    <property type="match status" value="1"/>
</dbReference>
<dbReference type="Gene3D" id="3.50.50.60">
    <property type="entry name" value="FAD/NAD(P)-binding domain"/>
    <property type="match status" value="1"/>
</dbReference>
<dbReference type="CDD" id="cd02803">
    <property type="entry name" value="OYE_like_FMN_family"/>
    <property type="match status" value="1"/>
</dbReference>
<keyword evidence="4" id="KW-0285">Flavoprotein</keyword>
<dbReference type="GO" id="GO:0046872">
    <property type="term" value="F:metal ion binding"/>
    <property type="evidence" value="ECO:0007669"/>
    <property type="project" value="UniProtKB-KW"/>
</dbReference>
<dbReference type="EMBL" id="UINC01002806">
    <property type="protein sequence ID" value="SVA00472.1"/>
    <property type="molecule type" value="Genomic_DNA"/>
</dbReference>
<feature type="domain" description="NADH:flavin oxidoreductase/NADH oxidase N-terminal" evidence="10">
    <location>
        <begin position="8"/>
        <end position="364"/>
    </location>
</feature>